<keyword evidence="3" id="KW-1185">Reference proteome</keyword>
<organism evidence="2 3">
    <name type="scientific">Amycolatopsis thermophila</name>
    <dbReference type="NCBI Taxonomy" id="206084"/>
    <lineage>
        <taxon>Bacteria</taxon>
        <taxon>Bacillati</taxon>
        <taxon>Actinomycetota</taxon>
        <taxon>Actinomycetes</taxon>
        <taxon>Pseudonocardiales</taxon>
        <taxon>Pseudonocardiaceae</taxon>
        <taxon>Amycolatopsis</taxon>
    </lineage>
</organism>
<evidence type="ECO:0000313" key="2">
    <source>
        <dbReference type="EMBL" id="MDQ0379187.1"/>
    </source>
</evidence>
<evidence type="ECO:0000256" key="1">
    <source>
        <dbReference type="SAM" id="MobiDB-lite"/>
    </source>
</evidence>
<sequence>MTTMSHDHHLQADAFPVGKRLMYLDRDDDGPDKVTVRVGAVSGECRADAAGGLMVPLTDADGEERLVAADDVLGSGSRSGNRHETDRPARWRHHLSPTGRHHRRDDPAE</sequence>
<accession>A0ABU0EV57</accession>
<name>A0ABU0EV57_9PSEU</name>
<comment type="caution">
    <text evidence="2">The sequence shown here is derived from an EMBL/GenBank/DDBJ whole genome shotgun (WGS) entry which is preliminary data.</text>
</comment>
<feature type="region of interest" description="Disordered" evidence="1">
    <location>
        <begin position="69"/>
        <end position="109"/>
    </location>
</feature>
<dbReference type="RefSeq" id="WP_306992364.1">
    <property type="nucleotide sequence ID" value="NZ_JAUSUT010000001.1"/>
</dbReference>
<evidence type="ECO:0000313" key="3">
    <source>
        <dbReference type="Proteomes" id="UP001229651"/>
    </source>
</evidence>
<dbReference type="Proteomes" id="UP001229651">
    <property type="component" value="Unassembled WGS sequence"/>
</dbReference>
<protein>
    <submittedName>
        <fullName evidence="2">Uncharacterized protein</fullName>
    </submittedName>
</protein>
<feature type="compositionally biased region" description="Basic residues" evidence="1">
    <location>
        <begin position="90"/>
        <end position="103"/>
    </location>
</feature>
<proteinExistence type="predicted"/>
<reference evidence="2 3" key="1">
    <citation type="submission" date="2023-07" db="EMBL/GenBank/DDBJ databases">
        <title>Sequencing the genomes of 1000 actinobacteria strains.</title>
        <authorList>
            <person name="Klenk H.-P."/>
        </authorList>
    </citation>
    <scope>NUCLEOTIDE SEQUENCE [LARGE SCALE GENOMIC DNA]</scope>
    <source>
        <strain evidence="2 3">DSM 45805</strain>
    </source>
</reference>
<dbReference type="EMBL" id="JAUSUT010000001">
    <property type="protein sequence ID" value="MDQ0379187.1"/>
    <property type="molecule type" value="Genomic_DNA"/>
</dbReference>
<gene>
    <name evidence="2" type="ORF">FB470_003181</name>
</gene>